<name>A0A448WLK5_9PLAT</name>
<proteinExistence type="predicted"/>
<comment type="caution">
    <text evidence="2">The sequence shown here is derived from an EMBL/GenBank/DDBJ whole genome shotgun (WGS) entry which is preliminary data.</text>
</comment>
<dbReference type="EMBL" id="CAAALY010022146">
    <property type="protein sequence ID" value="VEL14732.1"/>
    <property type="molecule type" value="Genomic_DNA"/>
</dbReference>
<evidence type="ECO:0000313" key="2">
    <source>
        <dbReference type="EMBL" id="VEL14732.1"/>
    </source>
</evidence>
<protein>
    <submittedName>
        <fullName evidence="2">Uncharacterized protein</fullName>
    </submittedName>
</protein>
<organism evidence="2 3">
    <name type="scientific">Protopolystoma xenopodis</name>
    <dbReference type="NCBI Taxonomy" id="117903"/>
    <lineage>
        <taxon>Eukaryota</taxon>
        <taxon>Metazoa</taxon>
        <taxon>Spiralia</taxon>
        <taxon>Lophotrochozoa</taxon>
        <taxon>Platyhelminthes</taxon>
        <taxon>Monogenea</taxon>
        <taxon>Polyopisthocotylea</taxon>
        <taxon>Polystomatidea</taxon>
        <taxon>Polystomatidae</taxon>
        <taxon>Protopolystoma</taxon>
    </lineage>
</organism>
<feature type="region of interest" description="Disordered" evidence="1">
    <location>
        <begin position="31"/>
        <end position="66"/>
    </location>
</feature>
<dbReference type="AlphaFoldDB" id="A0A448WLK5"/>
<evidence type="ECO:0000256" key="1">
    <source>
        <dbReference type="SAM" id="MobiDB-lite"/>
    </source>
</evidence>
<dbReference type="Proteomes" id="UP000784294">
    <property type="component" value="Unassembled WGS sequence"/>
</dbReference>
<accession>A0A448WLK5</accession>
<gene>
    <name evidence="2" type="ORF">PXEA_LOCUS8172</name>
</gene>
<evidence type="ECO:0000313" key="3">
    <source>
        <dbReference type="Proteomes" id="UP000784294"/>
    </source>
</evidence>
<dbReference type="OrthoDB" id="10017054at2759"/>
<feature type="compositionally biased region" description="Low complexity" evidence="1">
    <location>
        <begin position="41"/>
        <end position="50"/>
    </location>
</feature>
<sequence>MLRMKVPDWKCVFTQIQLYYKRFQLMGGKGAHVEPTGSCMPSPASAPSSSDQTPVPVVPEEARKND</sequence>
<reference evidence="2" key="1">
    <citation type="submission" date="2018-11" db="EMBL/GenBank/DDBJ databases">
        <authorList>
            <consortium name="Pathogen Informatics"/>
        </authorList>
    </citation>
    <scope>NUCLEOTIDE SEQUENCE</scope>
</reference>
<keyword evidence="3" id="KW-1185">Reference proteome</keyword>